<feature type="domain" description="Carrier" evidence="6">
    <location>
        <begin position="1304"/>
        <end position="1379"/>
    </location>
</feature>
<dbReference type="InterPro" id="IPR001227">
    <property type="entry name" value="Ac_transferase_dom_sf"/>
</dbReference>
<dbReference type="PROSITE" id="PS50075">
    <property type="entry name" value="CARRIER"/>
    <property type="match status" value="3"/>
</dbReference>
<organism evidence="8">
    <name type="scientific">Nostoc sp. CAVN2</name>
    <dbReference type="NCBI Taxonomy" id="1510471"/>
    <lineage>
        <taxon>Bacteria</taxon>
        <taxon>Bacillati</taxon>
        <taxon>Cyanobacteriota</taxon>
        <taxon>Cyanophyceae</taxon>
        <taxon>Nostocales</taxon>
        <taxon>Nostocaceae</taxon>
        <taxon>Nostoc</taxon>
    </lineage>
</organism>
<feature type="domain" description="Carrier" evidence="6">
    <location>
        <begin position="989"/>
        <end position="1066"/>
    </location>
</feature>
<sequence>MEAIAIIGIGVRFPGAQNPESFWHLLREGVDAITEIPPERWNVDEFYDPKPATPGKMITRCGGFLDDVGSFDAGFFGISPREAECIDPQQRLVLEVAWEALENAGIAPHTLNSSQTGVFVGIGNHDYGKLQSWQFSRLNAYDGTGRTLGVAANRLSYVLNLQGPSLVVETSCSSSLVAVHYACQSLRTKESNLCLVGGVSVMLSPESHIIFSQAKMMAPDGRCKTFDASADGYVRGEGCGVVVLKRLSDALRDGDNILATIRGSAVNQDGRSNGLTAPNGPAQQAVIRKALDNAGVTPDQISYVEAHGTGTALGDPIEVNSLKTVLMKGRQPNQTCYIGSVKTNIGHLEPAAGIAGLIKVVLALHHKQIPPHLHFQQLNPYIKINNTPLTIPTKLQEWDFHEGSRLAGVSAFGFGGTNAHVILEEAPEPVGVVKNIERPQHLLALSARSGKALQELVERYEAYIESHPERSLEDICYTANTGRSHFPHRLAIIADHKQELADKLSKIIAEQEVNQVFFSQNSGDSISPKIAFLFTGQGSQYINMGRQLYETQTVFRQTIEKCDRILQSYLEKSLLDILYPEDNQQLNKSLIDQTAYTQPAIFAIEYALAQLWKSWGIKPDVVMGHSVGEYVAATIAEVFSLEDGLKLIAHRGRLMQSLPDGGEMLAVMATEEKVNQLIAPYKEKVAIAAINGPFSIVISGAGEVISTIRDSLNAEEIKTHQLQVSHAFHSPLMEPMLAEFEAVANTITYNQPQISLISNISGTKAQENIATANYWVNHVRQPVHFAQSMEVLHQDGYEIFLEIGPKPILLGMGRECLIGNKKLWLPSLHPSRPDWLQMLQSLGQLYAQGVKVDWAGFYQDYSCQKVALPTYPWQRKRYWITNLQESQNQDKISSIFEGETTRTNGHIQLQERQMNEKEILQKPKLTLSNPELLSFPKSQLKAEETPTKQLTQLTVPAIQSKPTESNQPQVKSANIAQTPSRTPLNNGNGNLAQIKQTLKESLASALYTDISEIAENQKFIDLGLDSIVGVEWITTINKKYNLNLKATKLYDYPTLLDLAKYITQEISSEPEQLKAAETTTKQLTQLTVPAIQSEPAESHQPQVKSANINQTPSRTTLNNGNGNLAQIKQTLKESLASALYTDISEIAENQKFIDLGLDSIVGVEWITTINKKYNLNLKATKLYDYPTLLDLAKYITQEISSVGENTLPQDSQYSAKASSQNNGSSGDAGEITLTQDSQNSTKASSQNNGSSGDAQADLRLQLRSILNKVANKELTVEQANQIIQELKQKAASSSKVQGDSKNNNRILEIIKKSVYEVEPKLEKFPLKTTDSLKQLGVDSVNRAEILTMVMEELDLHIPLIQLAGAQNIGELADLFATKLEAHHGI</sequence>
<dbReference type="SMART" id="SM01294">
    <property type="entry name" value="PKS_PP_betabranch"/>
    <property type="match status" value="2"/>
</dbReference>
<dbReference type="SMART" id="SM00825">
    <property type="entry name" value="PKS_KS"/>
    <property type="match status" value="1"/>
</dbReference>
<keyword evidence="3" id="KW-0808">Transferase</keyword>
<dbReference type="InterPro" id="IPR020841">
    <property type="entry name" value="PKS_Beta-ketoAc_synthase_dom"/>
</dbReference>
<dbReference type="Pfam" id="PF02801">
    <property type="entry name" value="Ketoacyl-synt_C"/>
    <property type="match status" value="1"/>
</dbReference>
<dbReference type="NCBIfam" id="NF005502">
    <property type="entry name" value="PRK07117.1"/>
    <property type="match status" value="1"/>
</dbReference>
<dbReference type="SMART" id="SM00827">
    <property type="entry name" value="PKS_AT"/>
    <property type="match status" value="1"/>
</dbReference>
<dbReference type="Gene3D" id="3.40.366.10">
    <property type="entry name" value="Malonyl-Coenzyme A Acyl Carrier Protein, domain 2"/>
    <property type="match status" value="1"/>
</dbReference>
<protein>
    <submittedName>
        <fullName evidence="8">Polyketide synthase</fullName>
    </submittedName>
</protein>
<dbReference type="Pfam" id="PF00109">
    <property type="entry name" value="ketoacyl-synt"/>
    <property type="match status" value="1"/>
</dbReference>
<dbReference type="CDD" id="cd00833">
    <property type="entry name" value="PKS"/>
    <property type="match status" value="1"/>
</dbReference>
<evidence type="ECO:0000256" key="5">
    <source>
        <dbReference type="SAM" id="MobiDB-lite"/>
    </source>
</evidence>
<name>A0A0Y0K6R5_9NOSO</name>
<dbReference type="PANTHER" id="PTHR43775">
    <property type="entry name" value="FATTY ACID SYNTHASE"/>
    <property type="match status" value="1"/>
</dbReference>
<gene>
    <name evidence="8" type="primary">cabD</name>
</gene>
<feature type="domain" description="Ketosynthase family 3 (KS3)" evidence="7">
    <location>
        <begin position="1"/>
        <end position="425"/>
    </location>
</feature>
<proteinExistence type="predicted"/>
<dbReference type="Gene3D" id="1.10.1200.10">
    <property type="entry name" value="ACP-like"/>
    <property type="match status" value="3"/>
</dbReference>
<dbReference type="Pfam" id="PF00550">
    <property type="entry name" value="PP-binding"/>
    <property type="match status" value="3"/>
</dbReference>
<keyword evidence="2" id="KW-0597">Phosphoprotein</keyword>
<dbReference type="SUPFAM" id="SSF53901">
    <property type="entry name" value="Thiolase-like"/>
    <property type="match status" value="1"/>
</dbReference>
<dbReference type="InterPro" id="IPR009081">
    <property type="entry name" value="PP-bd_ACP"/>
</dbReference>
<dbReference type="Gene3D" id="3.30.70.3290">
    <property type="match status" value="1"/>
</dbReference>
<dbReference type="GO" id="GO:0004312">
    <property type="term" value="F:fatty acid synthase activity"/>
    <property type="evidence" value="ECO:0007669"/>
    <property type="project" value="TreeGrafter"/>
</dbReference>
<feature type="region of interest" description="Disordered" evidence="5">
    <location>
        <begin position="958"/>
        <end position="986"/>
    </location>
</feature>
<dbReference type="EMBL" id="KT826756">
    <property type="protein sequence ID" value="AMB48442.1"/>
    <property type="molecule type" value="Genomic_DNA"/>
</dbReference>
<dbReference type="Pfam" id="PF00698">
    <property type="entry name" value="Acyl_transf_1"/>
    <property type="match status" value="1"/>
</dbReference>
<evidence type="ECO:0000256" key="2">
    <source>
        <dbReference type="ARBA" id="ARBA00022553"/>
    </source>
</evidence>
<feature type="compositionally biased region" description="Polar residues" evidence="5">
    <location>
        <begin position="1099"/>
        <end position="1120"/>
    </location>
</feature>
<dbReference type="FunFam" id="3.40.47.10:FF:000019">
    <property type="entry name" value="Polyketide synthase type I"/>
    <property type="match status" value="1"/>
</dbReference>
<accession>A0A0Y0K6R5</accession>
<feature type="region of interest" description="Disordered" evidence="5">
    <location>
        <begin position="1094"/>
        <end position="1120"/>
    </location>
</feature>
<feature type="coiled-coil region" evidence="4">
    <location>
        <begin position="1269"/>
        <end position="1296"/>
    </location>
</feature>
<dbReference type="InterPro" id="IPR016036">
    <property type="entry name" value="Malonyl_transacylase_ACP-bd"/>
</dbReference>
<reference evidence="8" key="1">
    <citation type="journal article" date="2016" name="Mar. Drugs">
        <title>Effects of Halide Ions on the Carbamidocyclophane Biosynthesis in Nostoc sp. CAVN2.</title>
        <authorList>
            <person name="Preisitsch M."/>
            <person name="Heiden S.E."/>
            <person name="Beerbaum M."/>
            <person name="Niedermeyer T.H.J."/>
            <person name="Schneefeld M."/>
            <person name="Herrmann J."/>
            <person name="Kumpfmueller J."/>
            <person name="Thuermer A."/>
            <person name="Neidhardt I."/>
            <person name="Wiesner C."/>
            <person name="Daniel R."/>
            <person name="Mueller R."/>
            <person name="Bange F.-C."/>
            <person name="Schmieder P."/>
            <person name="Schweder T."/>
            <person name="Mundt S."/>
        </authorList>
    </citation>
    <scope>NUCLEOTIDE SEQUENCE</scope>
    <source>
        <strain evidence="8">CAVN2</strain>
    </source>
</reference>
<dbReference type="InterPro" id="IPR014043">
    <property type="entry name" value="Acyl_transferase_dom"/>
</dbReference>
<dbReference type="Gene3D" id="3.40.47.10">
    <property type="match status" value="1"/>
</dbReference>
<feature type="compositionally biased region" description="Polar residues" evidence="5">
    <location>
        <begin position="960"/>
        <end position="986"/>
    </location>
</feature>
<keyword evidence="1" id="KW-0596">Phosphopantetheine</keyword>
<dbReference type="FunFam" id="3.40.366.10:FF:000002">
    <property type="entry name" value="Probable polyketide synthase 2"/>
    <property type="match status" value="1"/>
</dbReference>
<evidence type="ECO:0000313" key="8">
    <source>
        <dbReference type="EMBL" id="AMB48442.1"/>
    </source>
</evidence>
<dbReference type="InterPro" id="IPR050091">
    <property type="entry name" value="PKS_NRPS_Biosynth_Enz"/>
</dbReference>
<dbReference type="InterPro" id="IPR016035">
    <property type="entry name" value="Acyl_Trfase/lysoPLipase"/>
</dbReference>
<dbReference type="PROSITE" id="PS00012">
    <property type="entry name" value="PHOSPHOPANTETHEINE"/>
    <property type="match status" value="2"/>
</dbReference>
<dbReference type="SUPFAM" id="SSF52151">
    <property type="entry name" value="FabD/lysophospholipase-like"/>
    <property type="match status" value="1"/>
</dbReference>
<dbReference type="InterPro" id="IPR016039">
    <property type="entry name" value="Thiolase-like"/>
</dbReference>
<feature type="domain" description="Carrier" evidence="6">
    <location>
        <begin position="1122"/>
        <end position="1199"/>
    </location>
</feature>
<dbReference type="GO" id="GO:0031177">
    <property type="term" value="F:phosphopantetheine binding"/>
    <property type="evidence" value="ECO:0007669"/>
    <property type="project" value="InterPro"/>
</dbReference>
<dbReference type="PROSITE" id="PS52004">
    <property type="entry name" value="KS3_2"/>
    <property type="match status" value="1"/>
</dbReference>
<keyword evidence="4" id="KW-0175">Coiled coil</keyword>
<dbReference type="SUPFAM" id="SSF47336">
    <property type="entry name" value="ACP-like"/>
    <property type="match status" value="3"/>
</dbReference>
<dbReference type="SMART" id="SM00823">
    <property type="entry name" value="PKS_PP"/>
    <property type="match status" value="3"/>
</dbReference>
<dbReference type="InterPro" id="IPR006162">
    <property type="entry name" value="Ppantetheine_attach_site"/>
</dbReference>
<feature type="compositionally biased region" description="Polar residues" evidence="5">
    <location>
        <begin position="1211"/>
        <end position="1225"/>
    </location>
</feature>
<dbReference type="Pfam" id="PF22621">
    <property type="entry name" value="CurL-like_PKS_C"/>
    <property type="match status" value="1"/>
</dbReference>
<feature type="region of interest" description="Disordered" evidence="5">
    <location>
        <begin position="1211"/>
        <end position="1232"/>
    </location>
</feature>
<dbReference type="InterPro" id="IPR036736">
    <property type="entry name" value="ACP-like_sf"/>
</dbReference>
<dbReference type="InterPro" id="IPR014031">
    <property type="entry name" value="Ketoacyl_synth_C"/>
</dbReference>
<dbReference type="InterPro" id="IPR014030">
    <property type="entry name" value="Ketoacyl_synth_N"/>
</dbReference>
<dbReference type="InterPro" id="IPR020806">
    <property type="entry name" value="PKS_PP-bd"/>
</dbReference>
<evidence type="ECO:0000256" key="4">
    <source>
        <dbReference type="SAM" id="Coils"/>
    </source>
</evidence>
<evidence type="ECO:0000259" key="6">
    <source>
        <dbReference type="PROSITE" id="PS50075"/>
    </source>
</evidence>
<dbReference type="GO" id="GO:0006633">
    <property type="term" value="P:fatty acid biosynthetic process"/>
    <property type="evidence" value="ECO:0007669"/>
    <property type="project" value="TreeGrafter"/>
</dbReference>
<dbReference type="PANTHER" id="PTHR43775:SF37">
    <property type="entry name" value="SI:DKEY-61P9.11"/>
    <property type="match status" value="1"/>
</dbReference>
<dbReference type="SUPFAM" id="SSF55048">
    <property type="entry name" value="Probable ACP-binding domain of malonyl-CoA ACP transacylase"/>
    <property type="match status" value="1"/>
</dbReference>
<evidence type="ECO:0000259" key="7">
    <source>
        <dbReference type="PROSITE" id="PS52004"/>
    </source>
</evidence>
<evidence type="ECO:0000256" key="3">
    <source>
        <dbReference type="ARBA" id="ARBA00022679"/>
    </source>
</evidence>
<evidence type="ECO:0000256" key="1">
    <source>
        <dbReference type="ARBA" id="ARBA00022450"/>
    </source>
</evidence>